<feature type="compositionally biased region" description="Basic and acidic residues" evidence="3">
    <location>
        <begin position="151"/>
        <end position="160"/>
    </location>
</feature>
<dbReference type="AlphaFoldDB" id="A0A0N1HJI1"/>
<dbReference type="Pfam" id="PF08241">
    <property type="entry name" value="Methyltransf_11"/>
    <property type="match status" value="1"/>
</dbReference>
<gene>
    <name evidence="5" type="ORF">AB675_10102</name>
</gene>
<dbReference type="OrthoDB" id="271595at2759"/>
<name>A0A0N1HJI1_9EURO</name>
<dbReference type="GO" id="GO:0002098">
    <property type="term" value="P:tRNA wobble uridine modification"/>
    <property type="evidence" value="ECO:0007669"/>
    <property type="project" value="TreeGrafter"/>
</dbReference>
<keyword evidence="1 5" id="KW-0489">Methyltransferase</keyword>
<dbReference type="EMBL" id="LFJN01000029">
    <property type="protein sequence ID" value="KPI36627.1"/>
    <property type="molecule type" value="Genomic_DNA"/>
</dbReference>
<dbReference type="RefSeq" id="XP_017996590.1">
    <property type="nucleotide sequence ID" value="XM_018138849.1"/>
</dbReference>
<evidence type="ECO:0000313" key="5">
    <source>
        <dbReference type="EMBL" id="KPI36627.1"/>
    </source>
</evidence>
<dbReference type="VEuPathDB" id="FungiDB:AB675_10102"/>
<evidence type="ECO:0000256" key="3">
    <source>
        <dbReference type="SAM" id="MobiDB-lite"/>
    </source>
</evidence>
<evidence type="ECO:0000313" key="6">
    <source>
        <dbReference type="Proteomes" id="UP000038010"/>
    </source>
</evidence>
<dbReference type="PANTHER" id="PTHR13069:SF21">
    <property type="entry name" value="ALKYLATED DNA REPAIR PROTEIN ALKB HOMOLOG 8"/>
    <property type="match status" value="1"/>
</dbReference>
<keyword evidence="2 5" id="KW-0808">Transferase</keyword>
<evidence type="ECO:0000259" key="4">
    <source>
        <dbReference type="Pfam" id="PF08241"/>
    </source>
</evidence>
<sequence>MTDATNNDDALNYEQTHVHAVYDSIAAHFSSTRYKPWPVVDAFLRQLRPGSVGLDVGCGNGKYLNVNQDVFIVGSDRSTNLVQLARQNQVTRSEGTGVSRQDVVVADSLSLPHPLHAFDFAICIAVVHHLSSTERRVAAIKAILDVLRRSTPDQPDEHRARPPTSSIDGHSELGSTTFPTNELPPPPTPGAGLGQALIFVWALEQSATSKRGWKDGDAQDVLVPWVLKDSAKASRASSETTTTSNAGPPHNVEADDEPSGKSDSTGGGGEDKVYNRFYHLYRKGELESECEAAGGNVVKGGYDRDNWWVIVEPS</sequence>
<proteinExistence type="predicted"/>
<dbReference type="Proteomes" id="UP000038010">
    <property type="component" value="Unassembled WGS sequence"/>
</dbReference>
<dbReference type="GO" id="GO:0106335">
    <property type="term" value="F:tRNA (5-carboxymethyluridine(34)-5-O)-methyltransferase activity"/>
    <property type="evidence" value="ECO:0007669"/>
    <property type="project" value="TreeGrafter"/>
</dbReference>
<feature type="compositionally biased region" description="Low complexity" evidence="3">
    <location>
        <begin position="233"/>
        <end position="246"/>
    </location>
</feature>
<accession>A0A0N1HJI1</accession>
<dbReference type="STRING" id="1664694.A0A0N1HJI1"/>
<protein>
    <submittedName>
        <fullName evidence="5">tRNA (Carboxymethyluridine(34)-5-O)-methyltransferase</fullName>
    </submittedName>
</protein>
<comment type="caution">
    <text evidence="5">The sequence shown here is derived from an EMBL/GenBank/DDBJ whole genome shotgun (WGS) entry which is preliminary data.</text>
</comment>
<dbReference type="Gene3D" id="3.40.50.150">
    <property type="entry name" value="Vaccinia Virus protein VP39"/>
    <property type="match status" value="1"/>
</dbReference>
<evidence type="ECO:0000256" key="2">
    <source>
        <dbReference type="ARBA" id="ARBA00022679"/>
    </source>
</evidence>
<dbReference type="InterPro" id="IPR051422">
    <property type="entry name" value="AlkB_tRNA_MeTrf/Diox"/>
</dbReference>
<keyword evidence="6" id="KW-1185">Reference proteome</keyword>
<evidence type="ECO:0000256" key="1">
    <source>
        <dbReference type="ARBA" id="ARBA00022603"/>
    </source>
</evidence>
<dbReference type="GO" id="GO:0005634">
    <property type="term" value="C:nucleus"/>
    <property type="evidence" value="ECO:0007669"/>
    <property type="project" value="TreeGrafter"/>
</dbReference>
<reference evidence="5 6" key="1">
    <citation type="submission" date="2015-06" db="EMBL/GenBank/DDBJ databases">
        <title>Draft genome of the ant-associated black yeast Phialophora attae CBS 131958.</title>
        <authorList>
            <person name="Moreno L.F."/>
            <person name="Stielow B.J."/>
            <person name="de Hoog S."/>
            <person name="Vicente V.A."/>
            <person name="Weiss V.A."/>
            <person name="de Vries M."/>
            <person name="Cruz L.M."/>
            <person name="Souza E.M."/>
        </authorList>
    </citation>
    <scope>NUCLEOTIDE SEQUENCE [LARGE SCALE GENOMIC DNA]</scope>
    <source>
        <strain evidence="5 6">CBS 131958</strain>
    </source>
</reference>
<dbReference type="GO" id="GO:0005737">
    <property type="term" value="C:cytoplasm"/>
    <property type="evidence" value="ECO:0007669"/>
    <property type="project" value="TreeGrafter"/>
</dbReference>
<feature type="domain" description="Methyltransferase type 11" evidence="4">
    <location>
        <begin position="54"/>
        <end position="148"/>
    </location>
</feature>
<dbReference type="CDD" id="cd02440">
    <property type="entry name" value="AdoMet_MTases"/>
    <property type="match status" value="1"/>
</dbReference>
<dbReference type="GO" id="GO:0000049">
    <property type="term" value="F:tRNA binding"/>
    <property type="evidence" value="ECO:0007669"/>
    <property type="project" value="TreeGrafter"/>
</dbReference>
<dbReference type="GeneID" id="28730729"/>
<dbReference type="GO" id="GO:0030488">
    <property type="term" value="P:tRNA methylation"/>
    <property type="evidence" value="ECO:0007669"/>
    <property type="project" value="TreeGrafter"/>
</dbReference>
<feature type="region of interest" description="Disordered" evidence="3">
    <location>
        <begin position="151"/>
        <end position="191"/>
    </location>
</feature>
<dbReference type="SUPFAM" id="SSF53335">
    <property type="entry name" value="S-adenosyl-L-methionine-dependent methyltransferases"/>
    <property type="match status" value="1"/>
</dbReference>
<organism evidence="5 6">
    <name type="scientific">Cyphellophora attinorum</name>
    <dbReference type="NCBI Taxonomy" id="1664694"/>
    <lineage>
        <taxon>Eukaryota</taxon>
        <taxon>Fungi</taxon>
        <taxon>Dikarya</taxon>
        <taxon>Ascomycota</taxon>
        <taxon>Pezizomycotina</taxon>
        <taxon>Eurotiomycetes</taxon>
        <taxon>Chaetothyriomycetidae</taxon>
        <taxon>Chaetothyriales</taxon>
        <taxon>Cyphellophoraceae</taxon>
        <taxon>Cyphellophora</taxon>
    </lineage>
</organism>
<dbReference type="GO" id="GO:0008757">
    <property type="term" value="F:S-adenosylmethionine-dependent methyltransferase activity"/>
    <property type="evidence" value="ECO:0007669"/>
    <property type="project" value="InterPro"/>
</dbReference>
<dbReference type="PANTHER" id="PTHR13069">
    <property type="entry name" value="ALKYLATED DNA REPAIR PROTEIN ALKB HOMOLOG 8"/>
    <property type="match status" value="1"/>
</dbReference>
<dbReference type="InterPro" id="IPR013216">
    <property type="entry name" value="Methyltransf_11"/>
</dbReference>
<feature type="region of interest" description="Disordered" evidence="3">
    <location>
        <begin position="232"/>
        <end position="272"/>
    </location>
</feature>
<dbReference type="InterPro" id="IPR029063">
    <property type="entry name" value="SAM-dependent_MTases_sf"/>
</dbReference>